<keyword evidence="3" id="KW-1185">Reference proteome</keyword>
<dbReference type="AlphaFoldDB" id="A0A4U6XLD3"/>
<reference evidence="2 3" key="1">
    <citation type="journal article" date="2019" name="PLoS ONE">
        <title>Comparative genome analysis indicates high evolutionary potential of pathogenicity genes in Colletotrichum tanaceti.</title>
        <authorList>
            <person name="Lelwala R.V."/>
            <person name="Korhonen P.K."/>
            <person name="Young N.D."/>
            <person name="Scott J.B."/>
            <person name="Ades P.A."/>
            <person name="Gasser R.B."/>
            <person name="Taylor P.W.J."/>
        </authorList>
    </citation>
    <scope>NUCLEOTIDE SEQUENCE [LARGE SCALE GENOMIC DNA]</scope>
    <source>
        <strain evidence="2">BRIP57314</strain>
    </source>
</reference>
<dbReference type="Proteomes" id="UP000310108">
    <property type="component" value="Unassembled WGS sequence"/>
</dbReference>
<proteinExistence type="predicted"/>
<accession>A0A4U6XLD3</accession>
<feature type="region of interest" description="Disordered" evidence="1">
    <location>
        <begin position="1"/>
        <end position="35"/>
    </location>
</feature>
<comment type="caution">
    <text evidence="2">The sequence shown here is derived from an EMBL/GenBank/DDBJ whole genome shotgun (WGS) entry which is preliminary data.</text>
</comment>
<feature type="compositionally biased region" description="Low complexity" evidence="1">
    <location>
        <begin position="18"/>
        <end position="35"/>
    </location>
</feature>
<gene>
    <name evidence="2" type="ORF">CTA1_11069</name>
</gene>
<evidence type="ECO:0000313" key="3">
    <source>
        <dbReference type="Proteomes" id="UP000310108"/>
    </source>
</evidence>
<name>A0A4U6XLD3_9PEZI</name>
<protein>
    <submittedName>
        <fullName evidence="2">Uncharacterized protein</fullName>
    </submittedName>
</protein>
<sequence>MVAEVAHSAEGDSLGVTSSGSISQHHSSAMDADAASSSSALQASSLSSIVCSLEYAHSHHEPQWPYESHQNENLYYGWDISNTLGEEDPSSSFFVEPVLNQDHTAPNFGPGMNKAWQFHPRIVIARMGSMLTRTWYTTALSPNSEGQEWSCQATQQYFRHPKNTRIAVR</sequence>
<evidence type="ECO:0000256" key="1">
    <source>
        <dbReference type="SAM" id="MobiDB-lite"/>
    </source>
</evidence>
<organism evidence="2 3">
    <name type="scientific">Colletotrichum tanaceti</name>
    <dbReference type="NCBI Taxonomy" id="1306861"/>
    <lineage>
        <taxon>Eukaryota</taxon>
        <taxon>Fungi</taxon>
        <taxon>Dikarya</taxon>
        <taxon>Ascomycota</taxon>
        <taxon>Pezizomycotina</taxon>
        <taxon>Sordariomycetes</taxon>
        <taxon>Hypocreomycetidae</taxon>
        <taxon>Glomerellales</taxon>
        <taxon>Glomerellaceae</taxon>
        <taxon>Colletotrichum</taxon>
        <taxon>Colletotrichum destructivum species complex</taxon>
    </lineage>
</organism>
<evidence type="ECO:0000313" key="2">
    <source>
        <dbReference type="EMBL" id="TKW56435.1"/>
    </source>
</evidence>
<dbReference type="EMBL" id="PJEX01000068">
    <property type="protein sequence ID" value="TKW56435.1"/>
    <property type="molecule type" value="Genomic_DNA"/>
</dbReference>